<dbReference type="Pfam" id="PF18962">
    <property type="entry name" value="Por_Secre_tail"/>
    <property type="match status" value="1"/>
</dbReference>
<reference evidence="3 4" key="1">
    <citation type="submission" date="2019-09" db="EMBL/GenBank/DDBJ databases">
        <title>Genome sequence and assembly of Taibaiella sp.</title>
        <authorList>
            <person name="Chhetri G."/>
        </authorList>
    </citation>
    <scope>NUCLEOTIDE SEQUENCE [LARGE SCALE GENOMIC DNA]</scope>
    <source>
        <strain evidence="3 4">KVB11</strain>
    </source>
</reference>
<feature type="domain" description="Secretion system C-terminal sorting" evidence="2">
    <location>
        <begin position="565"/>
        <end position="640"/>
    </location>
</feature>
<dbReference type="RefSeq" id="WP_150032224.1">
    <property type="nucleotide sequence ID" value="NZ_VWSH01000002.1"/>
</dbReference>
<name>A0A5M6CHA8_9BACT</name>
<dbReference type="SUPFAM" id="SSF89550">
    <property type="entry name" value="PHP domain-like"/>
    <property type="match status" value="1"/>
</dbReference>
<dbReference type="InterPro" id="IPR016195">
    <property type="entry name" value="Pol/histidinol_Pase-like"/>
</dbReference>
<dbReference type="EMBL" id="VWSH01000002">
    <property type="protein sequence ID" value="KAA5534544.1"/>
    <property type="molecule type" value="Genomic_DNA"/>
</dbReference>
<proteinExistence type="predicted"/>
<comment type="caution">
    <text evidence="3">The sequence shown here is derived from an EMBL/GenBank/DDBJ whole genome shotgun (WGS) entry which is preliminary data.</text>
</comment>
<dbReference type="NCBIfam" id="TIGR04183">
    <property type="entry name" value="Por_Secre_tail"/>
    <property type="match status" value="1"/>
</dbReference>
<evidence type="ECO:0000313" key="3">
    <source>
        <dbReference type="EMBL" id="KAA5534544.1"/>
    </source>
</evidence>
<evidence type="ECO:0000259" key="2">
    <source>
        <dbReference type="Pfam" id="PF18962"/>
    </source>
</evidence>
<gene>
    <name evidence="3" type="ORF">F0919_07950</name>
</gene>
<keyword evidence="1" id="KW-0732">Signal</keyword>
<sequence>MNIRIVFFSLLGLCSFTAKNQLNAQTQHSKDDCDFNDSLNAIRSYKLLLADSIELANFVPAKTVPTTACAVPSLAAVNAEFSLQNDKIYGFFKGVENANLYLVVFDEEHLSPTLPKDGVYYKAGTALGTGTVVSSNEATAFVALNLKSSKTYRINIYAANTNCVEGIRYNEVPVYSGSMKPTDPSSLNHYFGNLHSHSSYSDGNQDNTSLIPSDDYAFAKEALCMDFLGIAEHNHYSSPHNPGMHVADYAKGLQQANTFTNNNANFLALYGMEFGVISNGGHVVVYGIDSLLGWETLVGSPNYNIYVGKYDYSGNNGLFNTINRFKNTNAFGSFAHPEDTDYGDLLTVQYQPLADSAIVGSAVENGPAFSDEINYNDHPSTMSYLQYYKGMLARGYHIGPTIDHDNHNLTFGHTSRSRLVVLSPSLNKDDFMKAMRSRNFYATHSCTAVMDFQLFGKNMGSEMEHADAPAMVVTISDPSTSQQPVIKIYKGTNDGNIASLIATGNSNSFSYTDENLADGSSAYYFTDISIGNKRTISSPIWYHRNDNAVTSIPKISAEDDLSLVIYGNPVRGSLLQFKLAAYNYGLNETILIRDIYGRTILTTVVKGNDEAVSLNVSGLPAGVYVLSVLSDKKEYHKKFVKY</sequence>
<evidence type="ECO:0000313" key="4">
    <source>
        <dbReference type="Proteomes" id="UP000323632"/>
    </source>
</evidence>
<protein>
    <submittedName>
        <fullName evidence="3">T9SS type A sorting domain-containing protein</fullName>
    </submittedName>
</protein>
<dbReference type="InterPro" id="IPR026444">
    <property type="entry name" value="Secre_tail"/>
</dbReference>
<feature type="signal peptide" evidence="1">
    <location>
        <begin position="1"/>
        <end position="24"/>
    </location>
</feature>
<dbReference type="AlphaFoldDB" id="A0A5M6CHA8"/>
<feature type="chain" id="PRO_5024305836" evidence="1">
    <location>
        <begin position="25"/>
        <end position="642"/>
    </location>
</feature>
<dbReference type="Proteomes" id="UP000323632">
    <property type="component" value="Unassembled WGS sequence"/>
</dbReference>
<evidence type="ECO:0000256" key="1">
    <source>
        <dbReference type="SAM" id="SignalP"/>
    </source>
</evidence>
<dbReference type="Gene3D" id="3.20.20.140">
    <property type="entry name" value="Metal-dependent hydrolases"/>
    <property type="match status" value="1"/>
</dbReference>
<organism evidence="3 4">
    <name type="scientific">Taibaiella lutea</name>
    <dbReference type="NCBI Taxonomy" id="2608001"/>
    <lineage>
        <taxon>Bacteria</taxon>
        <taxon>Pseudomonadati</taxon>
        <taxon>Bacteroidota</taxon>
        <taxon>Chitinophagia</taxon>
        <taxon>Chitinophagales</taxon>
        <taxon>Chitinophagaceae</taxon>
        <taxon>Taibaiella</taxon>
    </lineage>
</organism>
<keyword evidence="4" id="KW-1185">Reference proteome</keyword>
<accession>A0A5M6CHA8</accession>